<feature type="transmembrane region" description="Helical" evidence="2">
    <location>
        <begin position="48"/>
        <end position="69"/>
    </location>
</feature>
<reference evidence="3 4" key="1">
    <citation type="submission" date="2020-05" db="EMBL/GenBank/DDBJ databases">
        <title>MicrobeNet Type strains.</title>
        <authorList>
            <person name="Nicholson A.C."/>
        </authorList>
    </citation>
    <scope>NUCLEOTIDE SEQUENCE [LARGE SCALE GENOMIC DNA]</scope>
    <source>
        <strain evidence="3 4">JCM 14282</strain>
    </source>
</reference>
<keyword evidence="2" id="KW-0812">Transmembrane</keyword>
<proteinExistence type="predicted"/>
<gene>
    <name evidence="3" type="ORF">HLA99_03595</name>
</gene>
<keyword evidence="2" id="KW-1133">Transmembrane helix</keyword>
<dbReference type="RefSeq" id="WP_167040380.1">
    <property type="nucleotide sequence ID" value="NZ_BAAANA010000003.1"/>
</dbReference>
<dbReference type="InterPro" id="IPR019051">
    <property type="entry name" value="Trp_biosyn_TM_oprn/chp"/>
</dbReference>
<organism evidence="3 4">
    <name type="scientific">Microbacterium ulmi</name>
    <dbReference type="NCBI Taxonomy" id="179095"/>
    <lineage>
        <taxon>Bacteria</taxon>
        <taxon>Bacillati</taxon>
        <taxon>Actinomycetota</taxon>
        <taxon>Actinomycetes</taxon>
        <taxon>Micrococcales</taxon>
        <taxon>Microbacteriaceae</taxon>
        <taxon>Microbacterium</taxon>
    </lineage>
</organism>
<keyword evidence="4" id="KW-1185">Reference proteome</keyword>
<comment type="caution">
    <text evidence="3">The sequence shown here is derived from an EMBL/GenBank/DDBJ whole genome shotgun (WGS) entry which is preliminary data.</text>
</comment>
<name>A0A7Y2LYJ0_9MICO</name>
<sequence>MIARARLLAVIAIVATGALGVVSSTQTWLTVALADGAHRELAVPGASAIPVLAPLSLALLALGLALTIVGPALRYVFGALTVTIAVALTALTGTVAMQRPASAVASTVTEATGLTGEAAVSALITSTASTPWPFVTLAGWIVLFAAGVLTLSTAHAWRGSGRRYRPGDATAAAPAASRPHDAIDDWDDLSRGADPTA</sequence>
<dbReference type="Proteomes" id="UP000543598">
    <property type="component" value="Unassembled WGS sequence"/>
</dbReference>
<evidence type="ECO:0000313" key="4">
    <source>
        <dbReference type="Proteomes" id="UP000543598"/>
    </source>
</evidence>
<evidence type="ECO:0000256" key="2">
    <source>
        <dbReference type="SAM" id="Phobius"/>
    </source>
</evidence>
<dbReference type="EMBL" id="JABEMB010000002">
    <property type="protein sequence ID" value="NNH02942.1"/>
    <property type="molecule type" value="Genomic_DNA"/>
</dbReference>
<feature type="region of interest" description="Disordered" evidence="1">
    <location>
        <begin position="161"/>
        <end position="197"/>
    </location>
</feature>
<dbReference type="AlphaFoldDB" id="A0A7Y2LYJ0"/>
<evidence type="ECO:0000313" key="3">
    <source>
        <dbReference type="EMBL" id="NNH02942.1"/>
    </source>
</evidence>
<protein>
    <submittedName>
        <fullName evidence="3">Trp biosynthesis-associated membrane protein</fullName>
    </submittedName>
</protein>
<dbReference type="Pfam" id="PF09534">
    <property type="entry name" value="Trp_oprn_chp"/>
    <property type="match status" value="1"/>
</dbReference>
<feature type="transmembrane region" description="Helical" evidence="2">
    <location>
        <begin position="137"/>
        <end position="157"/>
    </location>
</feature>
<keyword evidence="2" id="KW-0472">Membrane</keyword>
<evidence type="ECO:0000256" key="1">
    <source>
        <dbReference type="SAM" id="MobiDB-lite"/>
    </source>
</evidence>
<accession>A0A7Y2LYJ0</accession>
<feature type="transmembrane region" description="Helical" evidence="2">
    <location>
        <begin position="76"/>
        <end position="97"/>
    </location>
</feature>
<feature type="compositionally biased region" description="Basic and acidic residues" evidence="1">
    <location>
        <begin position="178"/>
        <end position="191"/>
    </location>
</feature>